<dbReference type="InterPro" id="IPR036388">
    <property type="entry name" value="WH-like_DNA-bd_sf"/>
</dbReference>
<dbReference type="Pfam" id="PF12802">
    <property type="entry name" value="MarR_2"/>
    <property type="match status" value="1"/>
</dbReference>
<accession>A0ABD7D4U1</accession>
<evidence type="ECO:0000259" key="2">
    <source>
        <dbReference type="Pfam" id="PF12802"/>
    </source>
</evidence>
<evidence type="ECO:0000313" key="3">
    <source>
        <dbReference type="EMBL" id="QRV37735.1"/>
    </source>
</evidence>
<dbReference type="InterPro" id="IPR000600">
    <property type="entry name" value="ROK"/>
</dbReference>
<sequence length="396" mass="39384">MRASPSTARAINDRLALGLLQQHGPLTAAQLKTETGLSRPTVADLVERLGAAGLIEVVGESGAVRRGPNAKLYGIVAGRAHLAALDVRLGSVSVVVTDLLGATLAEDALPIGGDTGTGPAVERAAALLESAARAAGPVPLHSVGIGAPGLIDPATGELRDSTGLPAWHRGLVRELQRRLPATVLVENETNLAAVAELREGAAKGRDTFVLLWLGQGIGAAVMLDGRLRQGASGGAGEIGFLPVPGVGGLPSAVDCAGGFHSLAGSAALCELASAHGLLDLATVSEGGEEAAAVATVRAALEAGEPGEPFLKEVADRLALGSAAVASVLDPGCVLLAGAVGHAGGPALAARVEERLAAMSPLRTEVRAGSLGDGAVLRGALITARDAAQDALFAPEG</sequence>
<evidence type="ECO:0000313" key="5">
    <source>
        <dbReference type="Proteomes" id="UP000598054"/>
    </source>
</evidence>
<dbReference type="Proteomes" id="UP000598054">
    <property type="component" value="Chromosome"/>
</dbReference>
<dbReference type="CDD" id="cd23763">
    <property type="entry name" value="ASKHA_ATPase_ROK"/>
    <property type="match status" value="1"/>
</dbReference>
<evidence type="ECO:0000313" key="4">
    <source>
        <dbReference type="EMBL" id="QRV40004.1"/>
    </source>
</evidence>
<dbReference type="EMBL" id="CP070245">
    <property type="protein sequence ID" value="QRV37735.1"/>
    <property type="molecule type" value="Genomic_DNA"/>
</dbReference>
<dbReference type="RefSeq" id="WP_030276880.1">
    <property type="nucleotide sequence ID" value="NZ_CP070242.1"/>
</dbReference>
<dbReference type="PANTHER" id="PTHR18964">
    <property type="entry name" value="ROK (REPRESSOR, ORF, KINASE) FAMILY"/>
    <property type="match status" value="1"/>
</dbReference>
<dbReference type="EMBL" id="CP070249">
    <property type="protein sequence ID" value="QRV40004.1"/>
    <property type="molecule type" value="Genomic_DNA"/>
</dbReference>
<proteinExistence type="inferred from homology"/>
<gene>
    <name evidence="4" type="ORF">I6J41_04180</name>
    <name evidence="3" type="ORF">I6J42_29395</name>
</gene>
<dbReference type="Gene3D" id="3.30.420.40">
    <property type="match status" value="2"/>
</dbReference>
<dbReference type="InterPro" id="IPR036390">
    <property type="entry name" value="WH_DNA-bd_sf"/>
</dbReference>
<name>A0ABD7D4U1_9ACTN</name>
<dbReference type="SUPFAM" id="SSF53067">
    <property type="entry name" value="Actin-like ATPase domain"/>
    <property type="match status" value="1"/>
</dbReference>
<dbReference type="Gene3D" id="1.10.10.10">
    <property type="entry name" value="Winged helix-like DNA-binding domain superfamily/Winged helix DNA-binding domain"/>
    <property type="match status" value="1"/>
</dbReference>
<feature type="domain" description="HTH marR-type" evidence="2">
    <location>
        <begin position="15"/>
        <end position="66"/>
    </location>
</feature>
<evidence type="ECO:0000256" key="1">
    <source>
        <dbReference type="ARBA" id="ARBA00006479"/>
    </source>
</evidence>
<dbReference type="SUPFAM" id="SSF46785">
    <property type="entry name" value="Winged helix' DNA-binding domain"/>
    <property type="match status" value="1"/>
</dbReference>
<dbReference type="Proteomes" id="UP000623926">
    <property type="component" value="Chromosome"/>
</dbReference>
<dbReference type="PANTHER" id="PTHR18964:SF149">
    <property type="entry name" value="BIFUNCTIONAL UDP-N-ACETYLGLUCOSAMINE 2-EPIMERASE_N-ACETYLMANNOSAMINE KINASE"/>
    <property type="match status" value="1"/>
</dbReference>
<organism evidence="3 6">
    <name type="scientific">Streptomyces californicus</name>
    <dbReference type="NCBI Taxonomy" id="67351"/>
    <lineage>
        <taxon>Bacteria</taxon>
        <taxon>Bacillati</taxon>
        <taxon>Actinomycetota</taxon>
        <taxon>Actinomycetes</taxon>
        <taxon>Kitasatosporales</taxon>
        <taxon>Streptomycetaceae</taxon>
        <taxon>Streptomyces</taxon>
    </lineage>
</organism>
<dbReference type="GeneID" id="63978699"/>
<dbReference type="InterPro" id="IPR043129">
    <property type="entry name" value="ATPase_NBD"/>
</dbReference>
<dbReference type="AlphaFoldDB" id="A0ABD7D4U1"/>
<dbReference type="CDD" id="cd00090">
    <property type="entry name" value="HTH_ARSR"/>
    <property type="match status" value="1"/>
</dbReference>
<reference evidence="5 6" key="1">
    <citation type="submission" date="2021-02" db="EMBL/GenBank/DDBJ databases">
        <title>FDA dAtabase for Regulatory Grade micrObial Sequences (FDA-ARGOS): Supporting development and validation of Infectious Disease Dx tests.</title>
        <authorList>
            <person name="Sproer C."/>
            <person name="Gronow S."/>
            <person name="Severitt S."/>
            <person name="Schroder I."/>
            <person name="Tallon L."/>
            <person name="Sadzewicz L."/>
            <person name="Zhao X."/>
            <person name="Boylan J."/>
            <person name="Ott S."/>
            <person name="Bowen H."/>
            <person name="Vavikolanu K."/>
            <person name="Mehta A."/>
            <person name="Aluvathingal J."/>
            <person name="Nadendla S."/>
            <person name="Lowell S."/>
            <person name="Myers T."/>
            <person name="Yan Y."/>
            <person name="Sichtig H."/>
        </authorList>
    </citation>
    <scope>NUCLEOTIDE SEQUENCE [LARGE SCALE GENOMIC DNA]</scope>
    <source>
        <strain evidence="4 5">FDAARGOS_1211</strain>
        <strain evidence="3 6">FDAARGOS_1212</strain>
    </source>
</reference>
<dbReference type="Pfam" id="PF00480">
    <property type="entry name" value="ROK"/>
    <property type="match status" value="1"/>
</dbReference>
<dbReference type="InterPro" id="IPR000835">
    <property type="entry name" value="HTH_MarR-typ"/>
</dbReference>
<keyword evidence="5" id="KW-1185">Reference proteome</keyword>
<evidence type="ECO:0000313" key="6">
    <source>
        <dbReference type="Proteomes" id="UP000623926"/>
    </source>
</evidence>
<protein>
    <submittedName>
        <fullName evidence="3">ROK family transcriptional regulator</fullName>
    </submittedName>
</protein>
<comment type="similarity">
    <text evidence="1">Belongs to the ROK (NagC/XylR) family.</text>
</comment>
<dbReference type="GO" id="GO:0006355">
    <property type="term" value="P:regulation of DNA-templated transcription"/>
    <property type="evidence" value="ECO:0007669"/>
    <property type="project" value="UniProtKB-ARBA"/>
</dbReference>
<dbReference type="InterPro" id="IPR011991">
    <property type="entry name" value="ArsR-like_HTH"/>
</dbReference>